<organism evidence="1">
    <name type="scientific">Microvirga ossetica</name>
    <dbReference type="NCBI Taxonomy" id="1882682"/>
    <lineage>
        <taxon>Bacteria</taxon>
        <taxon>Pseudomonadati</taxon>
        <taxon>Pseudomonadota</taxon>
        <taxon>Alphaproteobacteria</taxon>
        <taxon>Hyphomicrobiales</taxon>
        <taxon>Methylobacteriaceae</taxon>
        <taxon>Microvirga</taxon>
    </lineage>
</organism>
<reference evidence="1" key="1">
    <citation type="submission" date="2016-07" db="EMBL/GenBank/DDBJ databases">
        <title>Microvirga ossetica sp. nov. a new species of rhizobia isolated from root nodules of the legume species Vicia alpestris Steven originated from North Ossetia region in the Caucasus.</title>
        <authorList>
            <person name="Safronova V.I."/>
            <person name="Kuznetsova I.G."/>
            <person name="Sazanova A.L."/>
            <person name="Belimov A."/>
            <person name="Andronov E."/>
            <person name="Osledkin Y.S."/>
            <person name="Onishchuk O.P."/>
            <person name="Kurchak O.N."/>
            <person name="Shaposhnikov A.I."/>
            <person name="Willems A."/>
            <person name="Tikhonovich I.A."/>
        </authorList>
    </citation>
    <scope>NUCLEOTIDE SEQUENCE [LARGE SCALE GENOMIC DNA]</scope>
    <source>
        <strain evidence="1">V5/3M</strain>
        <plasmid evidence="1">unnamed2</plasmid>
    </source>
</reference>
<keyword evidence="1" id="KW-0614">Plasmid</keyword>
<evidence type="ECO:0000313" key="1">
    <source>
        <dbReference type="EMBL" id="ANY84297.1"/>
    </source>
</evidence>
<dbReference type="AlphaFoldDB" id="A0A1B2EWH1"/>
<dbReference type="EMBL" id="CP016619">
    <property type="protein sequence ID" value="ANY84297.1"/>
    <property type="molecule type" value="Genomic_DNA"/>
</dbReference>
<sequence>MEIRQSLQYATLIIIAAEGCHIAFRARGRALQPSSQSGLPLWQDNIFIPLARSASDASDHFCILEDRAVEVGARITI</sequence>
<accession>A0A1B2EWH1</accession>
<gene>
    <name evidence="1" type="ORF">BB934_39440</name>
</gene>
<proteinExistence type="predicted"/>
<dbReference type="KEGG" id="moc:BB934_39440"/>
<geneLocation type="plasmid" evidence="1">
    <name>unnamed2</name>
</geneLocation>
<protein>
    <submittedName>
        <fullName evidence="1">Uncharacterized protein</fullName>
    </submittedName>
</protein>
<name>A0A1B2EWH1_9HYPH</name>